<keyword evidence="1" id="KW-0732">Signal</keyword>
<name>A0A0V8GH73_9BACL</name>
<dbReference type="AlphaFoldDB" id="A0A0V8GH73"/>
<feature type="signal peptide" evidence="1">
    <location>
        <begin position="1"/>
        <end position="17"/>
    </location>
</feature>
<evidence type="ECO:0000313" key="3">
    <source>
        <dbReference type="Proteomes" id="UP000053797"/>
    </source>
</evidence>
<dbReference type="Proteomes" id="UP000053797">
    <property type="component" value="Unassembled WGS sequence"/>
</dbReference>
<evidence type="ECO:0000313" key="2">
    <source>
        <dbReference type="EMBL" id="KSU49611.1"/>
    </source>
</evidence>
<comment type="caution">
    <text evidence="2">The sequence shown here is derived from an EMBL/GenBank/DDBJ whole genome shotgun (WGS) entry which is preliminary data.</text>
</comment>
<proteinExistence type="predicted"/>
<evidence type="ECO:0008006" key="4">
    <source>
        <dbReference type="Google" id="ProtNLM"/>
    </source>
</evidence>
<dbReference type="RefSeq" id="WP_058265341.1">
    <property type="nucleotide sequence ID" value="NZ_FMYN01000002.1"/>
</dbReference>
<organism evidence="2 3">
    <name type="scientific">Exiguobacterium indicum</name>
    <dbReference type="NCBI Taxonomy" id="296995"/>
    <lineage>
        <taxon>Bacteria</taxon>
        <taxon>Bacillati</taxon>
        <taxon>Bacillota</taxon>
        <taxon>Bacilli</taxon>
        <taxon>Bacillales</taxon>
        <taxon>Bacillales Family XII. Incertae Sedis</taxon>
        <taxon>Exiguobacterium</taxon>
    </lineage>
</organism>
<feature type="chain" id="PRO_5038642708" description="DUF4467 domain-containing protein" evidence="1">
    <location>
        <begin position="18"/>
        <end position="128"/>
    </location>
</feature>
<dbReference type="EMBL" id="LNQL01000002">
    <property type="protein sequence ID" value="KSU49611.1"/>
    <property type="molecule type" value="Genomic_DNA"/>
</dbReference>
<reference evidence="2 3" key="1">
    <citation type="journal article" date="2015" name="Int. J. Syst. Evol. Microbiol.">
        <title>Exiguobacterium enclense sp. nov., isolated from sediment.</title>
        <authorList>
            <person name="Dastager S.G."/>
            <person name="Mawlankar R."/>
            <person name="Sonalkar V.V."/>
            <person name="Thorat M.N."/>
            <person name="Mual P."/>
            <person name="Verma A."/>
            <person name="Krishnamurthi S."/>
            <person name="Tang S.K."/>
            <person name="Li W.J."/>
        </authorList>
    </citation>
    <scope>NUCLEOTIDE SEQUENCE [LARGE SCALE GENOMIC DNA]</scope>
    <source>
        <strain evidence="2 3">NIO-1109</strain>
    </source>
</reference>
<protein>
    <recommendedName>
        <fullName evidence="4">DUF4467 domain-containing protein</fullName>
    </recommendedName>
</protein>
<accession>A0A0V8GH73</accession>
<dbReference type="OrthoDB" id="2973058at2"/>
<evidence type="ECO:0000256" key="1">
    <source>
        <dbReference type="SAM" id="SignalP"/>
    </source>
</evidence>
<sequence length="128" mass="14789">MKMKRLAFLLFSIVFLAGCSDYDQDGNTTSEKAKQKYDVAINQVFKSENQYLKKQQVDRQLKRNTGDTGVIVYEDQGLIEIYYDQSAGGERAIYQKDGSTYARKTYTKQISRKIDDSEKKYLENIGIK</sequence>
<dbReference type="PROSITE" id="PS51257">
    <property type="entry name" value="PROKAR_LIPOPROTEIN"/>
    <property type="match status" value="1"/>
</dbReference>
<gene>
    <name evidence="2" type="ORF">AS033_09635</name>
</gene>